<keyword evidence="3" id="KW-1185">Reference proteome</keyword>
<dbReference type="EMBL" id="WBVO01000001">
    <property type="protein sequence ID" value="KAB2814833.1"/>
    <property type="molecule type" value="Genomic_DNA"/>
</dbReference>
<feature type="transmembrane region" description="Helical" evidence="1">
    <location>
        <begin position="73"/>
        <end position="93"/>
    </location>
</feature>
<comment type="caution">
    <text evidence="2">The sequence shown here is derived from an EMBL/GenBank/DDBJ whole genome shotgun (WGS) entry which is preliminary data.</text>
</comment>
<reference evidence="2 3" key="1">
    <citation type="submission" date="2019-09" db="EMBL/GenBank/DDBJ databases">
        <title>Genomes of family Cryomorphaceae.</title>
        <authorList>
            <person name="Bowman J.P."/>
        </authorList>
    </citation>
    <scope>NUCLEOTIDE SEQUENCE [LARGE SCALE GENOMIC DNA]</scope>
    <source>
        <strain evidence="2 3">LMG 25704</strain>
    </source>
</reference>
<proteinExistence type="predicted"/>
<evidence type="ECO:0000313" key="3">
    <source>
        <dbReference type="Proteomes" id="UP000468650"/>
    </source>
</evidence>
<keyword evidence="1" id="KW-1133">Transmembrane helix</keyword>
<evidence type="ECO:0000256" key="1">
    <source>
        <dbReference type="SAM" id="Phobius"/>
    </source>
</evidence>
<protein>
    <submittedName>
        <fullName evidence="2">Uncharacterized protein</fullName>
    </submittedName>
</protein>
<feature type="transmembrane region" description="Helical" evidence="1">
    <location>
        <begin position="46"/>
        <end position="66"/>
    </location>
</feature>
<keyword evidence="1" id="KW-0812">Transmembrane</keyword>
<accession>A0A6N6RMP2</accession>
<evidence type="ECO:0000313" key="2">
    <source>
        <dbReference type="EMBL" id="KAB2814833.1"/>
    </source>
</evidence>
<sequence>MSDDLLDFDEKRDNTLPIYNRTHLLILTIAPMVCISFEFAGFQVMALFVMISSGVLTGYLMARFIARSPKGGIYVLSWIITLIGSGLLIIFRYNGLEYWQPWAVWGAGLVAPLLFTLFNKR</sequence>
<keyword evidence="1" id="KW-0472">Membrane</keyword>
<name>A0A6N6RMP2_9FLAO</name>
<feature type="transmembrane region" description="Helical" evidence="1">
    <location>
        <begin position="99"/>
        <end position="118"/>
    </location>
</feature>
<dbReference type="RefSeq" id="WP_151666411.1">
    <property type="nucleotide sequence ID" value="NZ_WBVO01000001.1"/>
</dbReference>
<gene>
    <name evidence="2" type="ORF">F8C67_03535</name>
</gene>
<organism evidence="2 3">
    <name type="scientific">Phaeocystidibacter luteus</name>
    <dbReference type="NCBI Taxonomy" id="911197"/>
    <lineage>
        <taxon>Bacteria</taxon>
        <taxon>Pseudomonadati</taxon>
        <taxon>Bacteroidota</taxon>
        <taxon>Flavobacteriia</taxon>
        <taxon>Flavobacteriales</taxon>
        <taxon>Phaeocystidibacteraceae</taxon>
        <taxon>Phaeocystidibacter</taxon>
    </lineage>
</organism>
<dbReference type="Proteomes" id="UP000468650">
    <property type="component" value="Unassembled WGS sequence"/>
</dbReference>
<dbReference type="AlphaFoldDB" id="A0A6N6RMP2"/>